<dbReference type="EMBL" id="FZOC01000004">
    <property type="protein sequence ID" value="SNR97368.1"/>
    <property type="molecule type" value="Genomic_DNA"/>
</dbReference>
<organism evidence="1 2">
    <name type="scientific">Humidesulfovibrio mexicanus</name>
    <dbReference type="NCBI Taxonomy" id="147047"/>
    <lineage>
        <taxon>Bacteria</taxon>
        <taxon>Pseudomonadati</taxon>
        <taxon>Thermodesulfobacteriota</taxon>
        <taxon>Desulfovibrionia</taxon>
        <taxon>Desulfovibrionales</taxon>
        <taxon>Desulfovibrionaceae</taxon>
        <taxon>Humidesulfovibrio</taxon>
    </lineage>
</organism>
<protein>
    <submittedName>
        <fullName evidence="1">Uncharacterized protein</fullName>
    </submittedName>
</protein>
<dbReference type="AlphaFoldDB" id="A0A239AQU9"/>
<accession>A0A239AQU9</accession>
<proteinExistence type="predicted"/>
<keyword evidence="2" id="KW-1185">Reference proteome</keyword>
<gene>
    <name evidence="1" type="ORF">SAMN04488503_2126</name>
</gene>
<dbReference type="Proteomes" id="UP000198324">
    <property type="component" value="Unassembled WGS sequence"/>
</dbReference>
<reference evidence="1 2" key="1">
    <citation type="submission" date="2017-06" db="EMBL/GenBank/DDBJ databases">
        <authorList>
            <person name="Kim H.J."/>
            <person name="Triplett B.A."/>
        </authorList>
    </citation>
    <scope>NUCLEOTIDE SEQUENCE [LARGE SCALE GENOMIC DNA]</scope>
    <source>
        <strain evidence="1 2">DSM 13116</strain>
    </source>
</reference>
<dbReference type="RefSeq" id="WP_089274350.1">
    <property type="nucleotide sequence ID" value="NZ_FZOC01000004.1"/>
</dbReference>
<evidence type="ECO:0000313" key="2">
    <source>
        <dbReference type="Proteomes" id="UP000198324"/>
    </source>
</evidence>
<evidence type="ECO:0000313" key="1">
    <source>
        <dbReference type="EMBL" id="SNR97368.1"/>
    </source>
</evidence>
<sequence length="136" mass="14366">MSLSPAEIFPGSIAYFDHSLLAGASFQYSGTLITRSGPMVCYKVSGDSSSSFWTPLTTEYRPERVPIAVGDIQNAYGALARTQNYLQDGRNTCTGDNAIFLAAAQSSDLFCPATRPSIGGASFAQILAAIQTRGGL</sequence>
<name>A0A239AQU9_9BACT</name>